<dbReference type="EMBL" id="JH921434">
    <property type="protein sequence ID" value="EKD17925.1"/>
    <property type="molecule type" value="Genomic_DNA"/>
</dbReference>
<dbReference type="Proteomes" id="UP000006753">
    <property type="component" value="Unassembled WGS sequence"/>
</dbReference>
<keyword evidence="1" id="KW-0472">Membrane</keyword>
<dbReference type="SUPFAM" id="SSF63829">
    <property type="entry name" value="Calcium-dependent phosphotriesterase"/>
    <property type="match status" value="1"/>
</dbReference>
<dbReference type="OMA" id="CEDMWLH"/>
<evidence type="ECO:0000256" key="1">
    <source>
        <dbReference type="SAM" id="Phobius"/>
    </source>
</evidence>
<reference evidence="2 3" key="1">
    <citation type="journal article" date="2012" name="BMC Genomics">
        <title>Sequencing the genome of Marssonina brunnea reveals fungus-poplar co-evolution.</title>
        <authorList>
            <person name="Zhu S."/>
            <person name="Cao Y.-Z."/>
            <person name="Jiang C."/>
            <person name="Tan B.-Y."/>
            <person name="Wang Z."/>
            <person name="Feng S."/>
            <person name="Zhang L."/>
            <person name="Su X.-H."/>
            <person name="Brejova B."/>
            <person name="Vinar T."/>
            <person name="Xu M."/>
            <person name="Wang M.-X."/>
            <person name="Zhang S.-G."/>
            <person name="Huang M.-R."/>
            <person name="Wu R."/>
            <person name="Zhou Y."/>
        </authorList>
    </citation>
    <scope>NUCLEOTIDE SEQUENCE [LARGE SCALE GENOMIC DNA]</scope>
    <source>
        <strain evidence="2 3">MB_m1</strain>
    </source>
</reference>
<dbReference type="eggNOG" id="ENOG502RYG9">
    <property type="taxonomic scope" value="Eukaryota"/>
</dbReference>
<keyword evidence="1" id="KW-1133">Transmembrane helix</keyword>
<dbReference type="GeneID" id="18759632"/>
<dbReference type="InParanoid" id="K1WJQ3"/>
<feature type="transmembrane region" description="Helical" evidence="1">
    <location>
        <begin position="12"/>
        <end position="33"/>
    </location>
</feature>
<dbReference type="PANTHER" id="PTHR11799">
    <property type="entry name" value="PARAOXONASE"/>
    <property type="match status" value="1"/>
</dbReference>
<keyword evidence="1" id="KW-0812">Transmembrane</keyword>
<dbReference type="HOGENOM" id="CLU_033924_3_1_1"/>
<name>K1WJQ3_MARBU</name>
<gene>
    <name evidence="2" type="ORF">MBM_03697</name>
</gene>
<evidence type="ECO:0000313" key="2">
    <source>
        <dbReference type="EMBL" id="EKD17925.1"/>
    </source>
</evidence>
<dbReference type="OrthoDB" id="5307922at2759"/>
<protein>
    <submittedName>
        <fullName evidence="2">Putative serum paraoxonase/arylesterase</fullName>
    </submittedName>
</protein>
<dbReference type="PANTHER" id="PTHR11799:SF12">
    <property type="entry name" value="PARAOXONASE-RELATED"/>
    <property type="match status" value="1"/>
</dbReference>
<evidence type="ECO:0000313" key="3">
    <source>
        <dbReference type="Proteomes" id="UP000006753"/>
    </source>
</evidence>
<accession>K1WJQ3</accession>
<dbReference type="Gene3D" id="2.120.10.30">
    <property type="entry name" value="TolB, C-terminal domain"/>
    <property type="match status" value="1"/>
</dbReference>
<organism evidence="2 3">
    <name type="scientific">Marssonina brunnea f. sp. multigermtubi (strain MB_m1)</name>
    <name type="common">Marssonina leaf spot fungus</name>
    <dbReference type="NCBI Taxonomy" id="1072389"/>
    <lineage>
        <taxon>Eukaryota</taxon>
        <taxon>Fungi</taxon>
        <taxon>Dikarya</taxon>
        <taxon>Ascomycota</taxon>
        <taxon>Pezizomycotina</taxon>
        <taxon>Leotiomycetes</taxon>
        <taxon>Helotiales</taxon>
        <taxon>Drepanopezizaceae</taxon>
        <taxon>Drepanopeziza</taxon>
    </lineage>
</organism>
<sequence length="420" mass="46012">MANSVATFASRGAVVSIVFVAVLYQFLFKHFIYQTLGYGREVQSIDEFPDLKCENVDELGLEGCEDMWLHEKTGHLYMACSDSQSRTQWLPAVHHLNASGRGLTDRIAVLDTRGSGRLASRIKWLAIEDFSGINGDGTLNLHGLNIRADENTDTLHILLNNHRPPLDPVTGAFLDASKFGANSTIEQFQTKVGSDKMRHVQTYTDPLIQTPNRVAWVSEDTFVFTNSHSAKVGFRQSLDVIIGGGAVIYCHRNRCHNASPDSKLKLPNGLVRGRDGLIYVPSSIDGTVAVFELTADHLLEKIRTIETGFPLDNLSVDKNGDLFAAAFPRLHIWLESSATPFDIKVPSTVLKIKRAGKGDQGAGSKGHPGHDAQYTVDKLLEDDGTVLSGLTIAVHDTQTGRLFMGGVMSPFITICEPRGK</sequence>
<proteinExistence type="predicted"/>
<dbReference type="InterPro" id="IPR011042">
    <property type="entry name" value="6-blade_b-propeller_TolB-like"/>
</dbReference>
<dbReference type="KEGG" id="mbe:MBM_03697"/>
<keyword evidence="3" id="KW-1185">Reference proteome</keyword>
<dbReference type="InterPro" id="IPR051288">
    <property type="entry name" value="Serum_paraoxonase/arylesterase"/>
</dbReference>
<dbReference type="AlphaFoldDB" id="K1WJQ3"/>